<evidence type="ECO:0000313" key="2">
    <source>
        <dbReference type="EMBL" id="CAA9577352.1"/>
    </source>
</evidence>
<accession>A0A6J4VLY7</accession>
<protein>
    <submittedName>
        <fullName evidence="2">Uncharacterized protein</fullName>
    </submittedName>
</protein>
<evidence type="ECO:0000256" key="1">
    <source>
        <dbReference type="SAM" id="MobiDB-lite"/>
    </source>
</evidence>
<reference evidence="2" key="1">
    <citation type="submission" date="2020-02" db="EMBL/GenBank/DDBJ databases">
        <authorList>
            <person name="Meier V. D."/>
        </authorList>
    </citation>
    <scope>NUCLEOTIDE SEQUENCE</scope>
    <source>
        <strain evidence="2">AVDCRST_MAG88</strain>
    </source>
</reference>
<dbReference type="AlphaFoldDB" id="A0A6J4VLY7"/>
<feature type="compositionally biased region" description="Basic and acidic residues" evidence="1">
    <location>
        <begin position="1"/>
        <end position="13"/>
    </location>
</feature>
<proteinExistence type="predicted"/>
<feature type="non-terminal residue" evidence="2">
    <location>
        <position position="1"/>
    </location>
</feature>
<feature type="region of interest" description="Disordered" evidence="1">
    <location>
        <begin position="1"/>
        <end position="121"/>
    </location>
</feature>
<gene>
    <name evidence="2" type="ORF">AVDCRST_MAG88-2948</name>
</gene>
<feature type="compositionally biased region" description="Low complexity" evidence="1">
    <location>
        <begin position="16"/>
        <end position="31"/>
    </location>
</feature>
<sequence>GRLGRDRPDERMQSELPALLPADAGGATARGTRGRNDPRWARCRRGESRRRGERRPPALPRVARPLTRARRENGDHLQRLQPRAPRRRRTGRFPLGRAEFRLHHRGGDEPIPRPRRLAPGDRGAAALPAAWYPHHDHRGN</sequence>
<feature type="compositionally biased region" description="Basic and acidic residues" evidence="1">
    <location>
        <begin position="69"/>
        <end position="78"/>
    </location>
</feature>
<dbReference type="EMBL" id="CADCWM010000711">
    <property type="protein sequence ID" value="CAA9577352.1"/>
    <property type="molecule type" value="Genomic_DNA"/>
</dbReference>
<feature type="non-terminal residue" evidence="2">
    <location>
        <position position="140"/>
    </location>
</feature>
<feature type="compositionally biased region" description="Basic and acidic residues" evidence="1">
    <location>
        <begin position="34"/>
        <end position="56"/>
    </location>
</feature>
<name>A0A6J4VLY7_9BACT</name>
<feature type="compositionally biased region" description="Basic and acidic residues" evidence="1">
    <location>
        <begin position="98"/>
        <end position="112"/>
    </location>
</feature>
<organism evidence="2">
    <name type="scientific">uncultured Thermomicrobiales bacterium</name>
    <dbReference type="NCBI Taxonomy" id="1645740"/>
    <lineage>
        <taxon>Bacteria</taxon>
        <taxon>Pseudomonadati</taxon>
        <taxon>Thermomicrobiota</taxon>
        <taxon>Thermomicrobia</taxon>
        <taxon>Thermomicrobiales</taxon>
        <taxon>environmental samples</taxon>
    </lineage>
</organism>